<reference evidence="2" key="2">
    <citation type="submission" date="2025-08" db="UniProtKB">
        <authorList>
            <consortium name="RefSeq"/>
        </authorList>
    </citation>
    <scope>IDENTIFICATION</scope>
    <source>
        <tissue evidence="2">Leaf</tissue>
    </source>
</reference>
<accession>A0ABM3QPD7</accession>
<protein>
    <submittedName>
        <fullName evidence="2">Uncharacterized protein</fullName>
    </submittedName>
</protein>
<dbReference type="RefSeq" id="XP_056685221.1">
    <property type="nucleotide sequence ID" value="XM_056829243.1"/>
</dbReference>
<evidence type="ECO:0000313" key="1">
    <source>
        <dbReference type="Proteomes" id="UP000813463"/>
    </source>
</evidence>
<reference evidence="1" key="1">
    <citation type="journal article" date="2021" name="Nat. Commun.">
        <title>Genomic analyses provide insights into spinach domestication and the genetic basis of agronomic traits.</title>
        <authorList>
            <person name="Cai X."/>
            <person name="Sun X."/>
            <person name="Xu C."/>
            <person name="Sun H."/>
            <person name="Wang X."/>
            <person name="Ge C."/>
            <person name="Zhang Z."/>
            <person name="Wang Q."/>
            <person name="Fei Z."/>
            <person name="Jiao C."/>
            <person name="Wang Q."/>
        </authorList>
    </citation>
    <scope>NUCLEOTIDE SEQUENCE [LARGE SCALE GENOMIC DNA]</scope>
    <source>
        <strain evidence="1">cv. Varoflay</strain>
    </source>
</reference>
<proteinExistence type="predicted"/>
<dbReference type="GeneID" id="110786973"/>
<name>A0ABM3QPD7_SPIOL</name>
<evidence type="ECO:0000313" key="2">
    <source>
        <dbReference type="RefSeq" id="XP_056685221.1"/>
    </source>
</evidence>
<dbReference type="Proteomes" id="UP000813463">
    <property type="component" value="Chromosome 5"/>
</dbReference>
<keyword evidence="1" id="KW-1185">Reference proteome</keyword>
<sequence length="100" mass="11666">MTSFFQLHFSLSRFSLLFQFSPSSWTLSLLYDSHLLQVVPSNFFNFRQRIYNEVLCEFFNAMVISIWLLRLKGQPATLSKLAKSIESLTDTLEVVNYTDS</sequence>
<organism evidence="1 2">
    <name type="scientific">Spinacia oleracea</name>
    <name type="common">Spinach</name>
    <dbReference type="NCBI Taxonomy" id="3562"/>
    <lineage>
        <taxon>Eukaryota</taxon>
        <taxon>Viridiplantae</taxon>
        <taxon>Streptophyta</taxon>
        <taxon>Embryophyta</taxon>
        <taxon>Tracheophyta</taxon>
        <taxon>Spermatophyta</taxon>
        <taxon>Magnoliopsida</taxon>
        <taxon>eudicotyledons</taxon>
        <taxon>Gunneridae</taxon>
        <taxon>Pentapetalae</taxon>
        <taxon>Caryophyllales</taxon>
        <taxon>Chenopodiaceae</taxon>
        <taxon>Chenopodioideae</taxon>
        <taxon>Anserineae</taxon>
        <taxon>Spinacia</taxon>
    </lineage>
</organism>
<gene>
    <name evidence="2" type="primary">LOC110786973</name>
</gene>